<dbReference type="AlphaFoldDB" id="F4Q3U2"/>
<dbReference type="RefSeq" id="XP_004356182.1">
    <property type="nucleotide sequence ID" value="XM_004356129.1"/>
</dbReference>
<dbReference type="KEGG" id="dfa:DFA_08694"/>
<dbReference type="PANTHER" id="PTHR20883">
    <property type="entry name" value="PHYTANOYL-COA DIOXYGENASE DOMAIN CONTAINING 1"/>
    <property type="match status" value="1"/>
</dbReference>
<accession>F4Q3U2</accession>
<gene>
    <name evidence="4" type="ORF">DFA_08694</name>
</gene>
<dbReference type="Pfam" id="PF05721">
    <property type="entry name" value="PhyH"/>
    <property type="match status" value="1"/>
</dbReference>
<dbReference type="OMA" id="IRIWHDQ"/>
<comment type="cofactor">
    <cofactor evidence="1">
        <name>Fe cation</name>
        <dbReference type="ChEBI" id="CHEBI:24875"/>
    </cofactor>
</comment>
<evidence type="ECO:0000256" key="3">
    <source>
        <dbReference type="ARBA" id="ARBA00023004"/>
    </source>
</evidence>
<proteinExistence type="predicted"/>
<dbReference type="PANTHER" id="PTHR20883:SF15">
    <property type="entry name" value="PHYTANOYL-COA DIOXYGENASE DOMAIN-CONTAINING PROTEIN 1"/>
    <property type="match status" value="1"/>
</dbReference>
<dbReference type="STRING" id="1054147.F4Q3U2"/>
<keyword evidence="5" id="KW-1185">Reference proteome</keyword>
<name>F4Q3U2_CACFS</name>
<protein>
    <recommendedName>
        <fullName evidence="6">Phytanoyl-CoA dioxygenase</fullName>
    </recommendedName>
</protein>
<sequence>MTNITRKVNINEKDRDGFLILENVVDKVLVNSIASKIPSLFKGDFETGIFPDEWHYRPGLSLENVTREMVNAWKCDRSIAKLVLCEELGKIAATLMGWNGAKVAQDDIFWKPCQGKPIGFHQDLPYMSFFNPSQVATVWIALGDVSRDNGTLEYAKGSHLWTMRSGMTDQFHAPDDYLHTLNDAAKQSGIDRFDICPVEVGAGGLSIHHGKTWHGSATNPSSFKERMSIAIHYIPSDCEFLPHNVGYIYGRYKSVGSTKMDESFFPITYSKDGYRSSTIDYFITNPTITKVD</sequence>
<dbReference type="Proteomes" id="UP000007797">
    <property type="component" value="Unassembled WGS sequence"/>
</dbReference>
<dbReference type="InterPro" id="IPR008775">
    <property type="entry name" value="Phytyl_CoA_dOase-like"/>
</dbReference>
<dbReference type="OrthoDB" id="15830at2759"/>
<reference evidence="5" key="1">
    <citation type="journal article" date="2011" name="Genome Res.">
        <title>Phylogeny-wide analysis of social amoeba genomes highlights ancient origins for complex intercellular communication.</title>
        <authorList>
            <person name="Heidel A.J."/>
            <person name="Lawal H.M."/>
            <person name="Felder M."/>
            <person name="Schilde C."/>
            <person name="Helps N.R."/>
            <person name="Tunggal B."/>
            <person name="Rivero F."/>
            <person name="John U."/>
            <person name="Schleicher M."/>
            <person name="Eichinger L."/>
            <person name="Platzer M."/>
            <person name="Noegel A.A."/>
            <person name="Schaap P."/>
            <person name="Gloeckner G."/>
        </authorList>
    </citation>
    <scope>NUCLEOTIDE SEQUENCE [LARGE SCALE GENOMIC DNA]</scope>
    <source>
        <strain evidence="5">SH3</strain>
    </source>
</reference>
<evidence type="ECO:0000256" key="2">
    <source>
        <dbReference type="ARBA" id="ARBA00022723"/>
    </source>
</evidence>
<keyword evidence="2" id="KW-0479">Metal-binding</keyword>
<keyword evidence="3" id="KW-0408">Iron</keyword>
<evidence type="ECO:0000313" key="5">
    <source>
        <dbReference type="Proteomes" id="UP000007797"/>
    </source>
</evidence>
<evidence type="ECO:0008006" key="6">
    <source>
        <dbReference type="Google" id="ProtNLM"/>
    </source>
</evidence>
<dbReference type="GO" id="GO:0046872">
    <property type="term" value="F:metal ion binding"/>
    <property type="evidence" value="ECO:0007669"/>
    <property type="project" value="UniProtKB-KW"/>
</dbReference>
<evidence type="ECO:0000313" key="4">
    <source>
        <dbReference type="EMBL" id="EGG17698.1"/>
    </source>
</evidence>
<organism evidence="4 5">
    <name type="scientific">Cavenderia fasciculata</name>
    <name type="common">Slime mold</name>
    <name type="synonym">Dictyostelium fasciculatum</name>
    <dbReference type="NCBI Taxonomy" id="261658"/>
    <lineage>
        <taxon>Eukaryota</taxon>
        <taxon>Amoebozoa</taxon>
        <taxon>Evosea</taxon>
        <taxon>Eumycetozoa</taxon>
        <taxon>Dictyostelia</taxon>
        <taxon>Acytosteliales</taxon>
        <taxon>Cavenderiaceae</taxon>
        <taxon>Cavenderia</taxon>
    </lineage>
</organism>
<evidence type="ECO:0000256" key="1">
    <source>
        <dbReference type="ARBA" id="ARBA00001962"/>
    </source>
</evidence>
<dbReference type="SUPFAM" id="SSF51197">
    <property type="entry name" value="Clavaminate synthase-like"/>
    <property type="match status" value="1"/>
</dbReference>
<dbReference type="Gene3D" id="2.60.120.620">
    <property type="entry name" value="q2cbj1_9rhob like domain"/>
    <property type="match status" value="1"/>
</dbReference>
<dbReference type="EMBL" id="GL883021">
    <property type="protein sequence ID" value="EGG17698.1"/>
    <property type="molecule type" value="Genomic_DNA"/>
</dbReference>
<dbReference type="GeneID" id="14869385"/>